<feature type="binding site" evidence="10">
    <location>
        <position position="370"/>
    </location>
    <ligand>
        <name>5-phospho-alpha-D-ribose 1-diphosphate</name>
        <dbReference type="ChEBI" id="CHEBI:58017"/>
        <note>ligand shared between dimeric partners</note>
    </ligand>
</feature>
<evidence type="ECO:0000256" key="9">
    <source>
        <dbReference type="ARBA" id="ARBA00049157"/>
    </source>
</evidence>
<dbReference type="InterPro" id="IPR001754">
    <property type="entry name" value="OMPdeCOase_dom"/>
</dbReference>
<dbReference type="GO" id="GO:0006207">
    <property type="term" value="P:'de novo' pyrimidine nucleobase biosynthetic process"/>
    <property type="evidence" value="ECO:0007669"/>
    <property type="project" value="InterPro"/>
</dbReference>
<dbReference type="CDD" id="cd06223">
    <property type="entry name" value="PRTases_typeI"/>
    <property type="match status" value="1"/>
</dbReference>
<comment type="cofactor">
    <cofactor evidence="10">
        <name>Mg(2+)</name>
        <dbReference type="ChEBI" id="CHEBI:18420"/>
    </cofactor>
</comment>
<keyword evidence="5 10" id="KW-0808">Transferase</keyword>
<evidence type="ECO:0000256" key="2">
    <source>
        <dbReference type="ARBA" id="ARBA00004889"/>
    </source>
</evidence>
<evidence type="ECO:0000256" key="8">
    <source>
        <dbReference type="ARBA" id="ARBA00023239"/>
    </source>
</evidence>
<proteinExistence type="inferred from homology"/>
<dbReference type="Pfam" id="PF00215">
    <property type="entry name" value="OMPdecase"/>
    <property type="match status" value="1"/>
</dbReference>
<evidence type="ECO:0000256" key="1">
    <source>
        <dbReference type="ARBA" id="ARBA00004861"/>
    </source>
</evidence>
<comment type="similarity">
    <text evidence="10">Belongs to the purine/pyrimidine phosphoribosyltransferase family. PyrE subfamily.</text>
</comment>
<dbReference type="UniPathway" id="UPA00070">
    <property type="reaction ID" value="UER00119"/>
</dbReference>
<keyword evidence="7 10" id="KW-0665">Pyrimidine biosynthesis</keyword>
<protein>
    <recommendedName>
        <fullName evidence="10">Orotate phosphoribosyltransferase</fullName>
        <shortName evidence="10">OPRT</shortName>
        <shortName evidence="10">OPRTase</shortName>
        <ecNumber evidence="10">2.4.2.10</ecNumber>
    </recommendedName>
</protein>
<evidence type="ECO:0000313" key="12">
    <source>
        <dbReference type="EMBL" id="PJF37304.1"/>
    </source>
</evidence>
<dbReference type="GO" id="GO:0004588">
    <property type="term" value="F:orotate phosphoribosyltransferase activity"/>
    <property type="evidence" value="ECO:0007669"/>
    <property type="project" value="UniProtKB-UniRule"/>
</dbReference>
<evidence type="ECO:0000259" key="11">
    <source>
        <dbReference type="SMART" id="SM00934"/>
    </source>
</evidence>
<dbReference type="InterPro" id="IPR029057">
    <property type="entry name" value="PRTase-like"/>
</dbReference>
<dbReference type="InterPro" id="IPR013785">
    <property type="entry name" value="Aldolase_TIM"/>
</dbReference>
<dbReference type="HAMAP" id="MF_01208">
    <property type="entry name" value="PyrE"/>
    <property type="match status" value="1"/>
</dbReference>
<comment type="function">
    <text evidence="10">Catalyzes the transfer of a ribosyl phosphate group from 5-phosphoribose 1-diphosphate to orotate, leading to the formation of orotidine monophosphate (OMP).</text>
</comment>
<dbReference type="PANTHER" id="PTHR43375:SF1">
    <property type="entry name" value="OROTIDINE 5'-PHOSPHATE DECARBOXYLASE"/>
    <property type="match status" value="1"/>
</dbReference>
<gene>
    <name evidence="10" type="primary">pyrE</name>
    <name evidence="12" type="ORF">CUN49_00960</name>
</gene>
<dbReference type="GO" id="GO:0004590">
    <property type="term" value="F:orotidine-5'-phosphate decarboxylase activity"/>
    <property type="evidence" value="ECO:0007669"/>
    <property type="project" value="UniProtKB-UniRule"/>
</dbReference>
<dbReference type="InterPro" id="IPR004467">
    <property type="entry name" value="Or_phspho_trans_dom"/>
</dbReference>
<keyword evidence="10" id="KW-0460">Magnesium</keyword>
<feature type="domain" description="Orotidine 5'-phosphate decarboxylase" evidence="11">
    <location>
        <begin position="20"/>
        <end position="257"/>
    </location>
</feature>
<keyword evidence="6" id="KW-0210">Decarboxylase</keyword>
<comment type="catalytic activity">
    <reaction evidence="10">
        <text>orotidine 5'-phosphate + diphosphate = orotate + 5-phospho-alpha-D-ribose 1-diphosphate</text>
        <dbReference type="Rhea" id="RHEA:10380"/>
        <dbReference type="ChEBI" id="CHEBI:30839"/>
        <dbReference type="ChEBI" id="CHEBI:33019"/>
        <dbReference type="ChEBI" id="CHEBI:57538"/>
        <dbReference type="ChEBI" id="CHEBI:58017"/>
        <dbReference type="EC" id="2.4.2.10"/>
    </reaction>
</comment>
<name>A0A2M8PIC2_9CHLR</name>
<dbReference type="EC" id="2.4.2.10" evidence="10"/>
<dbReference type="InterPro" id="IPR023031">
    <property type="entry name" value="OPRT"/>
</dbReference>
<dbReference type="Gene3D" id="3.40.50.2020">
    <property type="match status" value="1"/>
</dbReference>
<keyword evidence="4 10" id="KW-0328">Glycosyltransferase</keyword>
<comment type="caution">
    <text evidence="10">Lacks conserved residue(s) required for the propagation of feature annotation.</text>
</comment>
<dbReference type="PANTHER" id="PTHR43375">
    <property type="entry name" value="OROTIDINE 5'-PHOSPHATE DECARBOXYLASE"/>
    <property type="match status" value="1"/>
</dbReference>
<dbReference type="NCBIfam" id="TIGR02127">
    <property type="entry name" value="pyrF_sub2"/>
    <property type="match status" value="1"/>
</dbReference>
<dbReference type="InterPro" id="IPR011995">
    <property type="entry name" value="OMPdecase_type-2"/>
</dbReference>
<feature type="binding site" evidence="10">
    <location>
        <position position="366"/>
    </location>
    <ligand>
        <name>5-phospho-alpha-D-ribose 1-diphosphate</name>
        <dbReference type="ChEBI" id="CHEBI:58017"/>
        <note>ligand shared between dimeric partners</note>
    </ligand>
</feature>
<evidence type="ECO:0000256" key="3">
    <source>
        <dbReference type="ARBA" id="ARBA00008847"/>
    </source>
</evidence>
<reference evidence="12 13" key="1">
    <citation type="submission" date="2017-11" db="EMBL/GenBank/DDBJ databases">
        <title>Evolution of Phototrophy in the Chloroflexi Phylum Driven by Horizontal Gene Transfer.</title>
        <authorList>
            <person name="Ward L.M."/>
            <person name="Hemp J."/>
            <person name="Shih P.M."/>
            <person name="Mcglynn S.E."/>
            <person name="Fischer W."/>
        </authorList>
    </citation>
    <scope>NUCLEOTIDE SEQUENCE [LARGE SCALE GENOMIC DNA]</scope>
    <source>
        <strain evidence="12">JP3_13</strain>
    </source>
</reference>
<dbReference type="EMBL" id="PGTM01000006">
    <property type="protein sequence ID" value="PJF37304.1"/>
    <property type="molecule type" value="Genomic_DNA"/>
</dbReference>
<dbReference type="Gene3D" id="3.20.20.70">
    <property type="entry name" value="Aldolase class I"/>
    <property type="match status" value="1"/>
</dbReference>
<dbReference type="InterPro" id="IPR000836">
    <property type="entry name" value="PRTase_dom"/>
</dbReference>
<comment type="pathway">
    <text evidence="2 10">Pyrimidine metabolism; UMP biosynthesis via de novo pathway; UMP from orotate: step 1/2.</text>
</comment>
<dbReference type="SMART" id="SM00934">
    <property type="entry name" value="OMPdecase"/>
    <property type="match status" value="1"/>
</dbReference>
<comment type="catalytic activity">
    <reaction evidence="9">
        <text>orotidine 5'-phosphate + H(+) = UMP + CO2</text>
        <dbReference type="Rhea" id="RHEA:11596"/>
        <dbReference type="ChEBI" id="CHEBI:15378"/>
        <dbReference type="ChEBI" id="CHEBI:16526"/>
        <dbReference type="ChEBI" id="CHEBI:57538"/>
        <dbReference type="ChEBI" id="CHEBI:57865"/>
        <dbReference type="EC" id="4.1.1.23"/>
    </reaction>
</comment>
<evidence type="ECO:0000256" key="5">
    <source>
        <dbReference type="ARBA" id="ARBA00022679"/>
    </source>
</evidence>
<dbReference type="Proteomes" id="UP000229681">
    <property type="component" value="Unassembled WGS sequence"/>
</dbReference>
<evidence type="ECO:0000256" key="6">
    <source>
        <dbReference type="ARBA" id="ARBA00022793"/>
    </source>
</evidence>
<evidence type="ECO:0000256" key="10">
    <source>
        <dbReference type="HAMAP-Rule" id="MF_01208"/>
    </source>
</evidence>
<dbReference type="SUPFAM" id="SSF53271">
    <property type="entry name" value="PRTase-like"/>
    <property type="match status" value="1"/>
</dbReference>
<comment type="caution">
    <text evidence="12">The sequence shown here is derived from an EMBL/GenBank/DDBJ whole genome shotgun (WGS) entry which is preliminary data.</text>
</comment>
<dbReference type="InterPro" id="IPR011060">
    <property type="entry name" value="RibuloseP-bd_barrel"/>
</dbReference>
<dbReference type="GO" id="GO:0000287">
    <property type="term" value="F:magnesium ion binding"/>
    <property type="evidence" value="ECO:0007669"/>
    <property type="project" value="UniProtKB-UniRule"/>
</dbReference>
<dbReference type="CDD" id="cd04725">
    <property type="entry name" value="OMP_decarboxylase_like"/>
    <property type="match status" value="1"/>
</dbReference>
<feature type="binding site" description="in other chain" evidence="10">
    <location>
        <begin position="392"/>
        <end position="400"/>
    </location>
    <ligand>
        <name>5-phospho-alpha-D-ribose 1-diphosphate</name>
        <dbReference type="ChEBI" id="CHEBI:58017"/>
        <note>ligand shared between dimeric partners</note>
    </ligand>
</feature>
<sequence length="474" mass="51526">MSVEAFFKRLAARAQAVNSLLCVGLDPHPSHLSAPTAEAARAFCVRLIEATHDLACAFKPNSAFFEALGAEGYAVLRDVIAYIHQRLPDVPVILDAKRGDVTSSAVAYAEAAFTYLQADAITLNPYMGYDVLAPFLARPEKGVFVLCRTTNPEARAVQELVTDSFQPLWEVIAAQVKALNQPERIGLVVSALHSADLTYLRRMDSESWLLIPGVGAQGGDLESCVRGGVRADGLGLLINASRSLAQAADPRAEALRLRDAINAARGEPQIASTPQDILRRRVALALHEAGCVRFGQFKLKSGVQSPIYLDLRRLIAFPRALRDISLWLAELLKPLNFQHIAAIPYAALPIGITVGQLLQRSVVYPRREVKEYGTGAAVEGAFAPGDVAVLLDDLATTGESKFEALARLESVGLRVRDIVVVVDREQGARAALEARGYRFQALIVLSELLEELERLGALAPERRAEVEAWLRRSG</sequence>
<feature type="binding site" evidence="10">
    <location>
        <position position="396"/>
    </location>
    <ligand>
        <name>orotate</name>
        <dbReference type="ChEBI" id="CHEBI:30839"/>
    </ligand>
</feature>
<dbReference type="GO" id="GO:0044205">
    <property type="term" value="P:'de novo' UMP biosynthetic process"/>
    <property type="evidence" value="ECO:0007669"/>
    <property type="project" value="UniProtKB-UniRule"/>
</dbReference>
<dbReference type="SUPFAM" id="SSF51366">
    <property type="entry name" value="Ribulose-phoshate binding barrel"/>
    <property type="match status" value="1"/>
</dbReference>
<evidence type="ECO:0000256" key="4">
    <source>
        <dbReference type="ARBA" id="ARBA00022676"/>
    </source>
</evidence>
<evidence type="ECO:0000256" key="7">
    <source>
        <dbReference type="ARBA" id="ARBA00022975"/>
    </source>
</evidence>
<comment type="subunit">
    <text evidence="10">Homodimer.</text>
</comment>
<dbReference type="AlphaFoldDB" id="A0A2M8PIC2"/>
<feature type="binding site" description="in other chain" evidence="10">
    <location>
        <position position="300"/>
    </location>
    <ligand>
        <name>5-phospho-alpha-D-ribose 1-diphosphate</name>
        <dbReference type="ChEBI" id="CHEBI:58017"/>
        <note>ligand shared between dimeric partners</note>
    </ligand>
</feature>
<comment type="pathway">
    <text evidence="1">Pyrimidine metabolism; UMP biosynthesis via de novo pathway; UMP from orotate: step 2/2.</text>
</comment>
<feature type="binding site" evidence="10">
    <location>
        <position position="424"/>
    </location>
    <ligand>
        <name>orotate</name>
        <dbReference type="ChEBI" id="CHEBI:30839"/>
    </ligand>
</feature>
<evidence type="ECO:0000313" key="13">
    <source>
        <dbReference type="Proteomes" id="UP000229681"/>
    </source>
</evidence>
<keyword evidence="8" id="KW-0456">Lyase</keyword>
<accession>A0A2M8PIC2</accession>
<dbReference type="NCBIfam" id="TIGR00336">
    <property type="entry name" value="pyrE"/>
    <property type="match status" value="1"/>
</dbReference>
<comment type="similarity">
    <text evidence="3">Belongs to the OMP decarboxylase family. Type 2 subfamily.</text>
</comment>
<organism evidence="12 13">
    <name type="scientific">Candidatus Thermofonsia Clade 1 bacterium</name>
    <dbReference type="NCBI Taxonomy" id="2364210"/>
    <lineage>
        <taxon>Bacteria</taxon>
        <taxon>Bacillati</taxon>
        <taxon>Chloroflexota</taxon>
        <taxon>Candidatus Thermofontia</taxon>
        <taxon>Candidatus Thermofonsia Clade 1</taxon>
    </lineage>
</organism>